<dbReference type="InterPro" id="IPR036640">
    <property type="entry name" value="ABC1_TM_sf"/>
</dbReference>
<evidence type="ECO:0000256" key="4">
    <source>
        <dbReference type="ARBA" id="ARBA00022840"/>
    </source>
</evidence>
<dbReference type="Pfam" id="PF00664">
    <property type="entry name" value="ABC_membrane"/>
    <property type="match status" value="1"/>
</dbReference>
<keyword evidence="2 7" id="KW-0812">Transmembrane</keyword>
<evidence type="ECO:0000256" key="7">
    <source>
        <dbReference type="SAM" id="Phobius"/>
    </source>
</evidence>
<evidence type="ECO:0000256" key="5">
    <source>
        <dbReference type="ARBA" id="ARBA00022989"/>
    </source>
</evidence>
<feature type="domain" description="ABC transporter" evidence="8">
    <location>
        <begin position="345"/>
        <end position="578"/>
    </location>
</feature>
<dbReference type="AlphaFoldDB" id="A0A6N7KNK3"/>
<keyword evidence="4 10" id="KW-0067">ATP-binding</keyword>
<comment type="caution">
    <text evidence="10">The sequence shown here is derived from an EMBL/GenBank/DDBJ whole genome shotgun (WGS) entry which is preliminary data.</text>
</comment>
<dbReference type="PANTHER" id="PTHR43394:SF1">
    <property type="entry name" value="ATP-BINDING CASSETTE SUB-FAMILY B MEMBER 10, MITOCHONDRIAL"/>
    <property type="match status" value="1"/>
</dbReference>
<evidence type="ECO:0000259" key="9">
    <source>
        <dbReference type="PROSITE" id="PS50929"/>
    </source>
</evidence>
<dbReference type="PROSITE" id="PS50929">
    <property type="entry name" value="ABC_TM1F"/>
    <property type="match status" value="1"/>
</dbReference>
<feature type="transmembrane region" description="Helical" evidence="7">
    <location>
        <begin position="137"/>
        <end position="158"/>
    </location>
</feature>
<dbReference type="SMART" id="SM00382">
    <property type="entry name" value="AAA"/>
    <property type="match status" value="1"/>
</dbReference>
<reference evidence="10 11" key="1">
    <citation type="submission" date="2019-09" db="EMBL/GenBank/DDBJ databases">
        <title>Genome Sequences of Streptomyces kaniharaensis ATCC 21070.</title>
        <authorList>
            <person name="Zhu W."/>
            <person name="De Crecy-Lagard V."/>
            <person name="Richards N.G."/>
        </authorList>
    </citation>
    <scope>NUCLEOTIDE SEQUENCE [LARGE SCALE GENOMIC DNA]</scope>
    <source>
        <strain evidence="10 11">SF-557</strain>
    </source>
</reference>
<feature type="domain" description="ABC transmembrane type-1" evidence="9">
    <location>
        <begin position="30"/>
        <end position="309"/>
    </location>
</feature>
<organism evidence="10 11">
    <name type="scientific">Streptomyces kaniharaensis</name>
    <dbReference type="NCBI Taxonomy" id="212423"/>
    <lineage>
        <taxon>Bacteria</taxon>
        <taxon>Bacillati</taxon>
        <taxon>Actinomycetota</taxon>
        <taxon>Actinomycetes</taxon>
        <taxon>Kitasatosporales</taxon>
        <taxon>Streptomycetaceae</taxon>
        <taxon>Streptomyces</taxon>
    </lineage>
</organism>
<evidence type="ECO:0000259" key="8">
    <source>
        <dbReference type="PROSITE" id="PS50893"/>
    </source>
</evidence>
<gene>
    <name evidence="10" type="ORF">F7Q99_11980</name>
</gene>
<dbReference type="Proteomes" id="UP000450000">
    <property type="component" value="Unassembled WGS sequence"/>
</dbReference>
<accession>A0A6N7KNK3</accession>
<name>A0A6N7KNK3_9ACTN</name>
<evidence type="ECO:0000256" key="6">
    <source>
        <dbReference type="ARBA" id="ARBA00023136"/>
    </source>
</evidence>
<evidence type="ECO:0000256" key="2">
    <source>
        <dbReference type="ARBA" id="ARBA00022692"/>
    </source>
</evidence>
<dbReference type="GO" id="GO:0016887">
    <property type="term" value="F:ATP hydrolysis activity"/>
    <property type="evidence" value="ECO:0007669"/>
    <property type="project" value="InterPro"/>
</dbReference>
<evidence type="ECO:0000256" key="3">
    <source>
        <dbReference type="ARBA" id="ARBA00022741"/>
    </source>
</evidence>
<dbReference type="Gene3D" id="3.40.50.300">
    <property type="entry name" value="P-loop containing nucleotide triphosphate hydrolases"/>
    <property type="match status" value="1"/>
</dbReference>
<dbReference type="InterPro" id="IPR003593">
    <property type="entry name" value="AAA+_ATPase"/>
</dbReference>
<sequence>MPGSPEHAVATPPRIRLWTDLLRGDRLKLAGAALLALVSTGTTLAVPIVVKDVLTAFAQHSGLLKPVSVMVGLALVGAVTAAVSGRQLARLGEFLILRLRDRVMAHALRLPLTTVRAAGPGNLVARITSDAMVLRSIVDVGVVQLPIAVLTVVSTLVVMALLDWVLVLVTIGSFALAGAVIGVVMIRVRRNFVTQQTALGELAQRFTAALDALPTVKAYRAETRVANHLSDEAQRLTTCALDGARLQSLITPVLNLGQQLALVSVILGGGARIADGHLGVPEFAAFLLYLLQLVAPVTVVATGVGRLQAGRAAQERFDELLALPAEEGGEEAAGRTEPVAGAAAVEFTDVSFAHGAQPVLRGLSFAAPARGLTALVGASGAGKSTVLSLTDRFDTAQTGLIRVLGRDVHDWPLPELRRRVAYVDQAFTLLEGTVRENLELGSAEPLGDAVLLDTLDRVGLRQDVLRLPDGLDTVLGRATDLSGGQRQRLALARVLLTDADVILLDEPTSQLDAINEQRLRDLVDSLAETRAVVVVAHRLSTVLHADRVVLLDAGSVVDAGPHEDLLARCPRYQDLVTSQLGHHRELQTV</sequence>
<dbReference type="EMBL" id="WBOF01000001">
    <property type="protein sequence ID" value="MQS12991.1"/>
    <property type="molecule type" value="Genomic_DNA"/>
</dbReference>
<keyword evidence="6 7" id="KW-0472">Membrane</keyword>
<dbReference type="Gene3D" id="1.20.1560.10">
    <property type="entry name" value="ABC transporter type 1, transmembrane domain"/>
    <property type="match status" value="1"/>
</dbReference>
<dbReference type="GO" id="GO:0005886">
    <property type="term" value="C:plasma membrane"/>
    <property type="evidence" value="ECO:0007669"/>
    <property type="project" value="UniProtKB-SubCell"/>
</dbReference>
<dbReference type="GO" id="GO:0005524">
    <property type="term" value="F:ATP binding"/>
    <property type="evidence" value="ECO:0007669"/>
    <property type="project" value="UniProtKB-KW"/>
</dbReference>
<feature type="transmembrane region" description="Helical" evidence="7">
    <location>
        <begin position="29"/>
        <end position="50"/>
    </location>
</feature>
<dbReference type="PROSITE" id="PS00211">
    <property type="entry name" value="ABC_TRANSPORTER_1"/>
    <property type="match status" value="1"/>
</dbReference>
<evidence type="ECO:0000313" key="11">
    <source>
        <dbReference type="Proteomes" id="UP000450000"/>
    </source>
</evidence>
<dbReference type="InterPro" id="IPR011527">
    <property type="entry name" value="ABC1_TM_dom"/>
</dbReference>
<evidence type="ECO:0000313" key="10">
    <source>
        <dbReference type="EMBL" id="MQS12991.1"/>
    </source>
</evidence>
<comment type="subcellular location">
    <subcellularLocation>
        <location evidence="1">Cell membrane</location>
        <topology evidence="1">Multi-pass membrane protein</topology>
    </subcellularLocation>
</comment>
<protein>
    <submittedName>
        <fullName evidence="10">ABC transporter ATP-binding protein</fullName>
    </submittedName>
</protein>
<dbReference type="GO" id="GO:0015421">
    <property type="term" value="F:ABC-type oligopeptide transporter activity"/>
    <property type="evidence" value="ECO:0007669"/>
    <property type="project" value="TreeGrafter"/>
</dbReference>
<dbReference type="InterPro" id="IPR017871">
    <property type="entry name" value="ABC_transporter-like_CS"/>
</dbReference>
<dbReference type="RefSeq" id="WP_153461223.1">
    <property type="nucleotide sequence ID" value="NZ_WBOF01000001.1"/>
</dbReference>
<dbReference type="InterPro" id="IPR039421">
    <property type="entry name" value="Type_1_exporter"/>
</dbReference>
<dbReference type="InterPro" id="IPR003439">
    <property type="entry name" value="ABC_transporter-like_ATP-bd"/>
</dbReference>
<feature type="transmembrane region" description="Helical" evidence="7">
    <location>
        <begin position="62"/>
        <end position="83"/>
    </location>
</feature>
<evidence type="ECO:0000256" key="1">
    <source>
        <dbReference type="ARBA" id="ARBA00004651"/>
    </source>
</evidence>
<keyword evidence="11" id="KW-1185">Reference proteome</keyword>
<dbReference type="InterPro" id="IPR027417">
    <property type="entry name" value="P-loop_NTPase"/>
</dbReference>
<keyword evidence="3" id="KW-0547">Nucleotide-binding</keyword>
<proteinExistence type="predicted"/>
<dbReference type="Pfam" id="PF00005">
    <property type="entry name" value="ABC_tran"/>
    <property type="match status" value="1"/>
</dbReference>
<dbReference type="OrthoDB" id="9806127at2"/>
<dbReference type="SUPFAM" id="SSF52540">
    <property type="entry name" value="P-loop containing nucleoside triphosphate hydrolases"/>
    <property type="match status" value="1"/>
</dbReference>
<dbReference type="SUPFAM" id="SSF90123">
    <property type="entry name" value="ABC transporter transmembrane region"/>
    <property type="match status" value="1"/>
</dbReference>
<dbReference type="PANTHER" id="PTHR43394">
    <property type="entry name" value="ATP-DEPENDENT PERMEASE MDL1, MITOCHONDRIAL"/>
    <property type="match status" value="1"/>
</dbReference>
<dbReference type="CDD" id="cd18551">
    <property type="entry name" value="ABC_6TM_LmrA_like"/>
    <property type="match status" value="1"/>
</dbReference>
<feature type="transmembrane region" description="Helical" evidence="7">
    <location>
        <begin position="164"/>
        <end position="186"/>
    </location>
</feature>
<dbReference type="PROSITE" id="PS50893">
    <property type="entry name" value="ABC_TRANSPORTER_2"/>
    <property type="match status" value="1"/>
</dbReference>
<keyword evidence="5 7" id="KW-1133">Transmembrane helix</keyword>